<dbReference type="AlphaFoldDB" id="A0A6L7HSR3"/>
<dbReference type="InterPro" id="IPR047217">
    <property type="entry name" value="S49_SppA_67K_type_N"/>
</dbReference>
<feature type="transmembrane region" description="Helical" evidence="8">
    <location>
        <begin position="25"/>
        <end position="44"/>
    </location>
</feature>
<protein>
    <submittedName>
        <fullName evidence="10">Signal peptide peptidase SppA</fullName>
    </submittedName>
</protein>
<sequence length="613" mass="67459">MSAKPSILKRIFSTLWKVINTTRKVILNLFFFGFIALLFVILAADESPRVEEGSALVLDLSGSVVEQKRQVDPIEAAMKSGKGGQSDGEILLADLLNAIDNAASDKRISAIVLDIGHLRWTGISKLQSIGDALTRFKASGKPIIAMGNWYGQNQYFLASFADTIYLNPQGSVEIEGLSRYRQYFKSALDKLKIKAHVFRVGTFKSAVEPFMRDDMSEAAKSANLELMQDIWSSFETRVSENRGIKQDDLMLSAERYLAELNKANGRSSEMAINLGWVDKLASAEQFRLDMVERLGEAREGHSFKQISFYDYQSVIQQFPPVLMHDAIGIVVAKGNILNGHQAAGQIGGESTSALLRKARFDDKVKAVVLRVDSPGGSAFASEQIRQEVLALKAANKPVVVSMGTYAASGGYWISASADYIFATPTTLTGSIGIFGLVTTFEDSLAKLGIHTDGVSTSGWTAFSTTQGISDELKEIIQRHIERGYQDFISLVSEERGMKLEEVDKIAQGRVWSGKRALELGLVDELGDLQQAVTKAAELAKLEKFDTKLIEQELSPQEQFIQEMFAQASTYLPKSLSQSSVVEQLLGQVSSVAEEFKAFDDPNGLYLYCDSCNY</sequence>
<evidence type="ECO:0000256" key="3">
    <source>
        <dbReference type="ARBA" id="ARBA00022670"/>
    </source>
</evidence>
<comment type="similarity">
    <text evidence="2">Belongs to the peptidase S49 family.</text>
</comment>
<evidence type="ECO:0000256" key="8">
    <source>
        <dbReference type="SAM" id="Phobius"/>
    </source>
</evidence>
<dbReference type="NCBIfam" id="TIGR00705">
    <property type="entry name" value="SppA_67K"/>
    <property type="match status" value="1"/>
</dbReference>
<feature type="active site" description="Proton donor/acceptor" evidence="7">
    <location>
        <position position="204"/>
    </location>
</feature>
<accession>A0A6L7HSR3</accession>
<name>A0A6L7HSR3_9GAMM</name>
<dbReference type="InterPro" id="IPR004634">
    <property type="entry name" value="Pept_S49_pIV"/>
</dbReference>
<evidence type="ECO:0000256" key="4">
    <source>
        <dbReference type="ARBA" id="ARBA00022801"/>
    </source>
</evidence>
<dbReference type="InterPro" id="IPR004635">
    <property type="entry name" value="Pept_S49_SppA"/>
</dbReference>
<feature type="domain" description="Peptidase S49" evidence="9">
    <location>
        <begin position="136"/>
        <end position="280"/>
    </location>
</feature>
<feature type="active site" description="Nucleophile" evidence="7">
    <location>
        <position position="408"/>
    </location>
</feature>
<keyword evidence="8" id="KW-0812">Transmembrane</keyword>
<organism evidence="10 11">
    <name type="scientific">Shewanella insulae</name>
    <dbReference type="NCBI Taxonomy" id="2681496"/>
    <lineage>
        <taxon>Bacteria</taxon>
        <taxon>Pseudomonadati</taxon>
        <taxon>Pseudomonadota</taxon>
        <taxon>Gammaproteobacteria</taxon>
        <taxon>Alteromonadales</taxon>
        <taxon>Shewanellaceae</taxon>
        <taxon>Shewanella</taxon>
    </lineage>
</organism>
<keyword evidence="5" id="KW-0720">Serine protease</keyword>
<evidence type="ECO:0000313" key="10">
    <source>
        <dbReference type="EMBL" id="MXR67326.1"/>
    </source>
</evidence>
<dbReference type="NCBIfam" id="TIGR00706">
    <property type="entry name" value="SppA_dom"/>
    <property type="match status" value="1"/>
</dbReference>
<dbReference type="CDD" id="cd07023">
    <property type="entry name" value="S49_Sppa_N_C"/>
    <property type="match status" value="1"/>
</dbReference>
<dbReference type="Gene3D" id="6.20.330.10">
    <property type="match status" value="1"/>
</dbReference>
<reference evidence="10 11" key="1">
    <citation type="submission" date="2019-12" db="EMBL/GenBank/DDBJ databases">
        <title>Shewanella insulae sp. nov., isolated from a tidal flat.</title>
        <authorList>
            <person name="Yoon J.-H."/>
        </authorList>
    </citation>
    <scope>NUCLEOTIDE SEQUENCE [LARGE SCALE GENOMIC DNA]</scope>
    <source>
        <strain evidence="10 11">JBTF-M18</strain>
    </source>
</reference>
<dbReference type="PIRSF" id="PIRSF001217">
    <property type="entry name" value="Protease_4_SppA"/>
    <property type="match status" value="1"/>
</dbReference>
<keyword evidence="3" id="KW-0645">Protease</keyword>
<dbReference type="InterPro" id="IPR029045">
    <property type="entry name" value="ClpP/crotonase-like_dom_sf"/>
</dbReference>
<dbReference type="EMBL" id="WRPA01000001">
    <property type="protein sequence ID" value="MXR67326.1"/>
    <property type="molecule type" value="Genomic_DNA"/>
</dbReference>
<evidence type="ECO:0000256" key="2">
    <source>
        <dbReference type="ARBA" id="ARBA00008683"/>
    </source>
</evidence>
<dbReference type="Proteomes" id="UP000474778">
    <property type="component" value="Unassembled WGS sequence"/>
</dbReference>
<dbReference type="Gene3D" id="3.90.226.10">
    <property type="entry name" value="2-enoyl-CoA Hydratase, Chain A, domain 1"/>
    <property type="match status" value="3"/>
</dbReference>
<dbReference type="RefSeq" id="WP_160793328.1">
    <property type="nucleotide sequence ID" value="NZ_WRPA01000001.1"/>
</dbReference>
<evidence type="ECO:0000256" key="5">
    <source>
        <dbReference type="ARBA" id="ARBA00022825"/>
    </source>
</evidence>
<feature type="domain" description="Peptidase S49" evidence="9">
    <location>
        <begin position="391"/>
        <end position="541"/>
    </location>
</feature>
<evidence type="ECO:0000313" key="11">
    <source>
        <dbReference type="Proteomes" id="UP000474778"/>
    </source>
</evidence>
<comment type="caution">
    <text evidence="10">The sequence shown here is derived from an EMBL/GenBank/DDBJ whole genome shotgun (WGS) entry which is preliminary data.</text>
</comment>
<keyword evidence="6 8" id="KW-0472">Membrane</keyword>
<dbReference type="InterPro" id="IPR047272">
    <property type="entry name" value="S49_SppA_C"/>
</dbReference>
<dbReference type="SUPFAM" id="SSF52096">
    <property type="entry name" value="ClpP/crotonase"/>
    <property type="match status" value="2"/>
</dbReference>
<keyword evidence="8" id="KW-1133">Transmembrane helix</keyword>
<dbReference type="GO" id="GO:0008236">
    <property type="term" value="F:serine-type peptidase activity"/>
    <property type="evidence" value="ECO:0007669"/>
    <property type="project" value="UniProtKB-KW"/>
</dbReference>
<dbReference type="PANTHER" id="PTHR33209">
    <property type="entry name" value="PROTEASE 4"/>
    <property type="match status" value="1"/>
</dbReference>
<evidence type="ECO:0000256" key="7">
    <source>
        <dbReference type="PIRSR" id="PIRSR001217-1"/>
    </source>
</evidence>
<proteinExistence type="inferred from homology"/>
<keyword evidence="4" id="KW-0378">Hydrolase</keyword>
<evidence type="ECO:0000256" key="6">
    <source>
        <dbReference type="ARBA" id="ARBA00023136"/>
    </source>
</evidence>
<dbReference type="PANTHER" id="PTHR33209:SF1">
    <property type="entry name" value="PEPTIDASE S49 DOMAIN-CONTAINING PROTEIN"/>
    <property type="match status" value="1"/>
</dbReference>
<evidence type="ECO:0000259" key="9">
    <source>
        <dbReference type="Pfam" id="PF01343"/>
    </source>
</evidence>
<dbReference type="CDD" id="cd07018">
    <property type="entry name" value="S49_SppA_67K_type"/>
    <property type="match status" value="1"/>
</dbReference>
<dbReference type="GO" id="GO:0016020">
    <property type="term" value="C:membrane"/>
    <property type="evidence" value="ECO:0007669"/>
    <property type="project" value="UniProtKB-SubCell"/>
</dbReference>
<comment type="subcellular location">
    <subcellularLocation>
        <location evidence="1">Membrane</location>
    </subcellularLocation>
</comment>
<dbReference type="Pfam" id="PF01343">
    <property type="entry name" value="Peptidase_S49"/>
    <property type="match status" value="2"/>
</dbReference>
<dbReference type="InterPro" id="IPR002142">
    <property type="entry name" value="Peptidase_S49"/>
</dbReference>
<dbReference type="GO" id="GO:0006465">
    <property type="term" value="P:signal peptide processing"/>
    <property type="evidence" value="ECO:0007669"/>
    <property type="project" value="InterPro"/>
</dbReference>
<evidence type="ECO:0000256" key="1">
    <source>
        <dbReference type="ARBA" id="ARBA00004370"/>
    </source>
</evidence>
<gene>
    <name evidence="10" type="primary">sppA</name>
    <name evidence="10" type="ORF">GNT65_01320</name>
</gene>
<keyword evidence="11" id="KW-1185">Reference proteome</keyword>